<dbReference type="Gene3D" id="2.60.40.10">
    <property type="entry name" value="Immunoglobulins"/>
    <property type="match status" value="1"/>
</dbReference>
<dbReference type="Proteomes" id="UP001266305">
    <property type="component" value="Unassembled WGS sequence"/>
</dbReference>
<keyword evidence="9" id="KW-0812">Transmembrane</keyword>
<keyword evidence="8" id="KW-0325">Glycoprotein</keyword>
<dbReference type="PANTHER" id="PTHR16675:SF251">
    <property type="entry name" value="HLA CLASS I HISTOCOMPATIBILITY ANTIGEN, C ALPHA CHAIN"/>
    <property type="match status" value="1"/>
</dbReference>
<dbReference type="CDD" id="cd07698">
    <property type="entry name" value="IgC1_MHC_I_alpha3"/>
    <property type="match status" value="1"/>
</dbReference>
<evidence type="ECO:0000256" key="4">
    <source>
        <dbReference type="ARBA" id="ARBA00022451"/>
    </source>
</evidence>
<comment type="subcellular location">
    <subcellularLocation>
        <location evidence="2">Membrane</location>
        <topology evidence="2">Single-pass membrane protein</topology>
    </subcellularLocation>
</comment>
<feature type="transmembrane region" description="Helical" evidence="9">
    <location>
        <begin position="353"/>
        <end position="377"/>
    </location>
</feature>
<dbReference type="SMART" id="SM00407">
    <property type="entry name" value="IGc1"/>
    <property type="match status" value="1"/>
</dbReference>
<dbReference type="PROSITE" id="PS50835">
    <property type="entry name" value="IG_LIKE"/>
    <property type="match status" value="1"/>
</dbReference>
<dbReference type="PANTHER" id="PTHR16675">
    <property type="entry name" value="MHC CLASS I-RELATED"/>
    <property type="match status" value="1"/>
</dbReference>
<sequence>MRYFETSVSRPGRGEPRYISVGYVDDTQFVRFDSDAASPRMEPRAPWMEQEGPEYWEEETRKGKADAQTFRVDLQTLLGYYNQSEAVSGSKIHPETAGPGRNSGTFTRFHFQFRQKSPRVGGAGTGLLPKLKMGGADAGAGPGSHTIQWMYGCDLGPDGRLLRGYDQHAYDGKDYIALNEDLRSWTATDVAAQITQRKWEAANEAERTRAYLEGTCVEWLHRYLENGKETLQRAGTRGQGNLPEGLYTSRAGLAEGGEENGTNTRISHSLRCWALGFYPAEITVTWQRDGEDQTQDMELVETRPAGDGTFQKWAAVVVLSGEEQRYTCHVQHEGLPEPLTLRWEPPSQPTIPIMGIVAILAILGVVVTGAVVAAVMWRKKSSGEEGVRSGV</sequence>
<comment type="similarity">
    <text evidence="3">Belongs to the MHC class I family.</text>
</comment>
<dbReference type="Pfam" id="PF07654">
    <property type="entry name" value="C1-set"/>
    <property type="match status" value="1"/>
</dbReference>
<evidence type="ECO:0000256" key="5">
    <source>
        <dbReference type="ARBA" id="ARBA00022729"/>
    </source>
</evidence>
<dbReference type="InterPro" id="IPR037055">
    <property type="entry name" value="MHC_I-like_Ag-recog_sf"/>
</dbReference>
<keyword evidence="4" id="KW-0490">MHC I</keyword>
<dbReference type="EMBL" id="JASSZA010000004">
    <property type="protein sequence ID" value="KAK2113301.1"/>
    <property type="molecule type" value="Genomic_DNA"/>
</dbReference>
<evidence type="ECO:0000259" key="10">
    <source>
        <dbReference type="PROSITE" id="PS50835"/>
    </source>
</evidence>
<dbReference type="InterPro" id="IPR007110">
    <property type="entry name" value="Ig-like_dom"/>
</dbReference>
<dbReference type="SUPFAM" id="SSF54452">
    <property type="entry name" value="MHC antigen-recognition domain"/>
    <property type="match status" value="2"/>
</dbReference>
<dbReference type="InterPro" id="IPR036179">
    <property type="entry name" value="Ig-like_dom_sf"/>
</dbReference>
<dbReference type="Gene3D" id="3.30.500.10">
    <property type="entry name" value="MHC class I-like antigen recognition-like"/>
    <property type="match status" value="2"/>
</dbReference>
<dbReference type="Pfam" id="PF00129">
    <property type="entry name" value="MHC_I"/>
    <property type="match status" value="2"/>
</dbReference>
<reference evidence="11 12" key="1">
    <citation type="submission" date="2023-05" db="EMBL/GenBank/DDBJ databases">
        <title>B98-5 Cell Line De Novo Hybrid Assembly: An Optical Mapping Approach.</title>
        <authorList>
            <person name="Kananen K."/>
            <person name="Auerbach J.A."/>
            <person name="Kautto E."/>
            <person name="Blachly J.S."/>
        </authorList>
    </citation>
    <scope>NUCLEOTIDE SEQUENCE [LARGE SCALE GENOMIC DNA]</scope>
    <source>
        <strain evidence="11">B95-8</strain>
        <tissue evidence="11">Cell line</tissue>
    </source>
</reference>
<dbReference type="InterPro" id="IPR050208">
    <property type="entry name" value="MHC_class-I_related"/>
</dbReference>
<evidence type="ECO:0000256" key="7">
    <source>
        <dbReference type="ARBA" id="ARBA00023136"/>
    </source>
</evidence>
<evidence type="ECO:0000256" key="8">
    <source>
        <dbReference type="ARBA" id="ARBA00023180"/>
    </source>
</evidence>
<dbReference type="InterPro" id="IPR003597">
    <property type="entry name" value="Ig_C1-set"/>
</dbReference>
<protein>
    <recommendedName>
        <fullName evidence="10">Ig-like domain-containing protein</fullName>
    </recommendedName>
</protein>
<evidence type="ECO:0000256" key="9">
    <source>
        <dbReference type="SAM" id="Phobius"/>
    </source>
</evidence>
<comment type="function">
    <text evidence="1">Involved in the presentation of foreign antigens to the immune system.</text>
</comment>
<dbReference type="InterPro" id="IPR013783">
    <property type="entry name" value="Ig-like_fold"/>
</dbReference>
<dbReference type="SUPFAM" id="SSF48726">
    <property type="entry name" value="Immunoglobulin"/>
    <property type="match status" value="1"/>
</dbReference>
<evidence type="ECO:0000256" key="3">
    <source>
        <dbReference type="ARBA" id="ARBA00006909"/>
    </source>
</evidence>
<name>A0ABQ9VVZ4_SAGOE</name>
<gene>
    <name evidence="11" type="ORF">P7K49_007567</name>
</gene>
<keyword evidence="12" id="KW-1185">Reference proteome</keyword>
<evidence type="ECO:0000313" key="11">
    <source>
        <dbReference type="EMBL" id="KAK2113301.1"/>
    </source>
</evidence>
<organism evidence="11 12">
    <name type="scientific">Saguinus oedipus</name>
    <name type="common">Cotton-top tamarin</name>
    <name type="synonym">Oedipomidas oedipus</name>
    <dbReference type="NCBI Taxonomy" id="9490"/>
    <lineage>
        <taxon>Eukaryota</taxon>
        <taxon>Metazoa</taxon>
        <taxon>Chordata</taxon>
        <taxon>Craniata</taxon>
        <taxon>Vertebrata</taxon>
        <taxon>Euteleostomi</taxon>
        <taxon>Mammalia</taxon>
        <taxon>Eutheria</taxon>
        <taxon>Euarchontoglires</taxon>
        <taxon>Primates</taxon>
        <taxon>Haplorrhini</taxon>
        <taxon>Platyrrhini</taxon>
        <taxon>Cebidae</taxon>
        <taxon>Callitrichinae</taxon>
        <taxon>Saguinus</taxon>
    </lineage>
</organism>
<evidence type="ECO:0000313" key="12">
    <source>
        <dbReference type="Proteomes" id="UP001266305"/>
    </source>
</evidence>
<dbReference type="PROSITE" id="PS00290">
    <property type="entry name" value="IG_MHC"/>
    <property type="match status" value="1"/>
</dbReference>
<keyword evidence="6" id="KW-0391">Immunity</keyword>
<keyword evidence="5" id="KW-0732">Signal</keyword>
<evidence type="ECO:0000256" key="1">
    <source>
        <dbReference type="ARBA" id="ARBA00002297"/>
    </source>
</evidence>
<evidence type="ECO:0000256" key="6">
    <source>
        <dbReference type="ARBA" id="ARBA00022859"/>
    </source>
</evidence>
<evidence type="ECO:0000256" key="2">
    <source>
        <dbReference type="ARBA" id="ARBA00004167"/>
    </source>
</evidence>
<keyword evidence="7 9" id="KW-0472">Membrane</keyword>
<dbReference type="InterPro" id="IPR003006">
    <property type="entry name" value="Ig/MHC_CS"/>
</dbReference>
<accession>A0ABQ9VVZ4</accession>
<dbReference type="InterPro" id="IPR011161">
    <property type="entry name" value="MHC_I-like_Ag-recog"/>
</dbReference>
<comment type="caution">
    <text evidence="11">The sequence shown here is derived from an EMBL/GenBank/DDBJ whole genome shotgun (WGS) entry which is preliminary data.</text>
</comment>
<dbReference type="InterPro" id="IPR011162">
    <property type="entry name" value="MHC_I/II-like_Ag-recog"/>
</dbReference>
<proteinExistence type="inferred from homology"/>
<keyword evidence="9" id="KW-1133">Transmembrane helix</keyword>
<feature type="domain" description="Ig-like" evidence="10">
    <location>
        <begin position="243"/>
        <end position="342"/>
    </location>
</feature>